<keyword evidence="1 2" id="KW-0808">Transferase</keyword>
<name>A0A9X1D1T8_9HYPH</name>
<dbReference type="InterPro" id="IPR029044">
    <property type="entry name" value="Nucleotide-diphossugar_trans"/>
</dbReference>
<reference evidence="2" key="1">
    <citation type="journal article" date="2021" name="Microorganisms">
        <title>Phylogenomic Reconstruction and Metabolic Potential of the Genus Aminobacter.</title>
        <authorList>
            <person name="Artuso I."/>
            <person name="Turrini P."/>
            <person name="Pirolo M."/>
            <person name="Lugli G.A."/>
            <person name="Ventura M."/>
            <person name="Visca P."/>
        </authorList>
    </citation>
    <scope>NUCLEOTIDE SEQUENCE</scope>
    <source>
        <strain evidence="2">LMG 26462</strain>
    </source>
</reference>
<dbReference type="GO" id="GO:0000030">
    <property type="term" value="F:mannosyltransferase activity"/>
    <property type="evidence" value="ECO:0007669"/>
    <property type="project" value="TreeGrafter"/>
</dbReference>
<comment type="caution">
    <text evidence="2">The sequence shown here is derived from an EMBL/GenBank/DDBJ whole genome shotgun (WGS) entry which is preliminary data.</text>
</comment>
<dbReference type="AlphaFoldDB" id="A0A9X1D1T8"/>
<evidence type="ECO:0000313" key="3">
    <source>
        <dbReference type="Proteomes" id="UP001138921"/>
    </source>
</evidence>
<dbReference type="Gene3D" id="3.90.550.20">
    <property type="match status" value="1"/>
</dbReference>
<reference evidence="2" key="2">
    <citation type="submission" date="2021-03" db="EMBL/GenBank/DDBJ databases">
        <authorList>
            <person name="Artuso I."/>
            <person name="Turrini P."/>
            <person name="Pirolo M."/>
            <person name="Lugli G.A."/>
            <person name="Ventura M."/>
            <person name="Visca P."/>
        </authorList>
    </citation>
    <scope>NUCLEOTIDE SEQUENCE</scope>
    <source>
        <strain evidence="2">LMG 26462</strain>
    </source>
</reference>
<dbReference type="PANTHER" id="PTHR32385:SF15">
    <property type="entry name" value="INOSITOL PHOSPHOCERAMIDE MANNOSYLTRANSFERASE 1"/>
    <property type="match status" value="1"/>
</dbReference>
<dbReference type="GO" id="GO:0016020">
    <property type="term" value="C:membrane"/>
    <property type="evidence" value="ECO:0007669"/>
    <property type="project" value="GOC"/>
</dbReference>
<dbReference type="EMBL" id="JAFLWW010000001">
    <property type="protein sequence ID" value="MBT1154307.1"/>
    <property type="molecule type" value="Genomic_DNA"/>
</dbReference>
<protein>
    <submittedName>
        <fullName evidence="2">Glycosyl transferase</fullName>
    </submittedName>
</protein>
<dbReference type="Gene3D" id="3.90.550.10">
    <property type="entry name" value="Spore Coat Polysaccharide Biosynthesis Protein SpsA, Chain A"/>
    <property type="match status" value="1"/>
</dbReference>
<dbReference type="Pfam" id="PF04488">
    <property type="entry name" value="Gly_transf_sug"/>
    <property type="match status" value="1"/>
</dbReference>
<gene>
    <name evidence="2" type="ORF">J1C56_01745</name>
</gene>
<dbReference type="SUPFAM" id="SSF53448">
    <property type="entry name" value="Nucleotide-diphospho-sugar transferases"/>
    <property type="match status" value="2"/>
</dbReference>
<accession>A0A9X1D1T8</accession>
<dbReference type="RefSeq" id="WP_214385414.1">
    <property type="nucleotide sequence ID" value="NZ_JAFLWW010000001.1"/>
</dbReference>
<dbReference type="PANTHER" id="PTHR32385">
    <property type="entry name" value="MANNOSYL PHOSPHORYLINOSITOL CERAMIDE SYNTHASE"/>
    <property type="match status" value="1"/>
</dbReference>
<dbReference type="InterPro" id="IPR007577">
    <property type="entry name" value="GlycoTrfase_DXD_sugar-bd_CS"/>
</dbReference>
<proteinExistence type="predicted"/>
<evidence type="ECO:0000256" key="1">
    <source>
        <dbReference type="ARBA" id="ARBA00022679"/>
    </source>
</evidence>
<evidence type="ECO:0000313" key="2">
    <source>
        <dbReference type="EMBL" id="MBT1154307.1"/>
    </source>
</evidence>
<dbReference type="Pfam" id="PF03452">
    <property type="entry name" value="Anp1"/>
    <property type="match status" value="1"/>
</dbReference>
<dbReference type="Proteomes" id="UP001138921">
    <property type="component" value="Unassembled WGS sequence"/>
</dbReference>
<sequence>MTIPKILHQTWKTDSIPEKFLGWSKSWEKHNPGWQHILWSDRMLLDFVAEHYPQYLPTYCSYWNGVQRADAARYMLLHHFGGVYADLDCECIGPFDAIMHEDRVVLCKEPDIHAQDQIRVRNLPYLLFNGTMASPKAHPFWEHLITGLPAMRNAYDVLDATGPCMLTGAQLSYGDQAALTIHPSALFAPTDRNGTAALDPTASSPTLSIHHWSGTWWIRSKPPSVLEHLRSAFYRVRHELTKGAQMDAAAAQAAVDPAAVKRLPPSGNNIAILIPLRDAADHIGPSLAALARLEHPKECIKLVFCEGDSTDGSWERLKQATAPLKDQYRDVILLRKALGNKLERSKRWKPNLQRVRRSGIAAIRNHLIEQGLDESDDWALWIDIDVWRYPTDIIARLTETGRRIVTPDCTKVPGEGSFDLNSFVTARQQRDYRYWRAMRKGLYQPPAKEGRRLYLSDLRDVESVNLDGVGGAMLLVDAALHRGGLKFPEIPYKFLIETEGFAALAKDLGIVPLGLPKIEVLHVPW</sequence>
<organism evidence="2 3">
    <name type="scientific">Aminobacter anthyllidis</name>
    <dbReference type="NCBI Taxonomy" id="1035067"/>
    <lineage>
        <taxon>Bacteria</taxon>
        <taxon>Pseudomonadati</taxon>
        <taxon>Pseudomonadota</taxon>
        <taxon>Alphaproteobacteria</taxon>
        <taxon>Hyphomicrobiales</taxon>
        <taxon>Phyllobacteriaceae</taxon>
        <taxon>Aminobacter</taxon>
    </lineage>
</organism>
<keyword evidence="3" id="KW-1185">Reference proteome</keyword>
<dbReference type="InterPro" id="IPR051706">
    <property type="entry name" value="Glycosyltransferase_domain"/>
</dbReference>
<dbReference type="GO" id="GO:0051999">
    <property type="term" value="P:mannosyl-inositol phosphorylceramide biosynthetic process"/>
    <property type="evidence" value="ECO:0007669"/>
    <property type="project" value="TreeGrafter"/>
</dbReference>